<dbReference type="EnsemblMetazoa" id="G10555.6">
    <property type="protein sequence ID" value="G10555.6:cds"/>
    <property type="gene ID" value="G10555"/>
</dbReference>
<accession>A0A8W8HQ56</accession>
<organism evidence="1 2">
    <name type="scientific">Magallana gigas</name>
    <name type="common">Pacific oyster</name>
    <name type="synonym">Crassostrea gigas</name>
    <dbReference type="NCBI Taxonomy" id="29159"/>
    <lineage>
        <taxon>Eukaryota</taxon>
        <taxon>Metazoa</taxon>
        <taxon>Spiralia</taxon>
        <taxon>Lophotrochozoa</taxon>
        <taxon>Mollusca</taxon>
        <taxon>Bivalvia</taxon>
        <taxon>Autobranchia</taxon>
        <taxon>Pteriomorphia</taxon>
        <taxon>Ostreida</taxon>
        <taxon>Ostreoidea</taxon>
        <taxon>Ostreidae</taxon>
        <taxon>Magallana</taxon>
    </lineage>
</organism>
<evidence type="ECO:0000313" key="1">
    <source>
        <dbReference type="EnsemblMetazoa" id="G10555.6:cds"/>
    </source>
</evidence>
<sequence>MTSVWAVKEYSDNQGFLKSVTFGLWHFRRCGGFRINGECNKGELQQTDIQYFGAEVYDQEDANLFYQSQRGDKQCGIFALDLKIFFFEVKKSFCSSLKINSSCRDSETMQ</sequence>
<dbReference type="Proteomes" id="UP000005408">
    <property type="component" value="Unassembled WGS sequence"/>
</dbReference>
<reference evidence="1" key="1">
    <citation type="submission" date="2022-08" db="UniProtKB">
        <authorList>
            <consortium name="EnsemblMetazoa"/>
        </authorList>
    </citation>
    <scope>IDENTIFICATION</scope>
    <source>
        <strain evidence="1">05x7-T-G4-1.051#20</strain>
    </source>
</reference>
<protein>
    <submittedName>
        <fullName evidence="1">Uncharacterized protein</fullName>
    </submittedName>
</protein>
<keyword evidence="2" id="KW-1185">Reference proteome</keyword>
<evidence type="ECO:0000313" key="2">
    <source>
        <dbReference type="Proteomes" id="UP000005408"/>
    </source>
</evidence>
<proteinExistence type="predicted"/>
<name>A0A8W8HQ56_MAGGI</name>
<dbReference type="AlphaFoldDB" id="A0A8W8HQ56"/>